<reference evidence="3" key="1">
    <citation type="submission" date="2015-09" db="EMBL/GenBank/DDBJ databases">
        <authorList>
            <consortium name="Pathogen Informatics"/>
        </authorList>
    </citation>
    <scope>NUCLEOTIDE SEQUENCE [LARGE SCALE GENOMIC DNA]</scope>
    <source>
        <strain evidence="3">Lake Konstanz</strain>
    </source>
</reference>
<gene>
    <name evidence="2" type="ORF">BSAL_26825</name>
</gene>
<feature type="compositionally biased region" description="Low complexity" evidence="1">
    <location>
        <begin position="99"/>
        <end position="111"/>
    </location>
</feature>
<feature type="region of interest" description="Disordered" evidence="1">
    <location>
        <begin position="99"/>
        <end position="127"/>
    </location>
</feature>
<organism evidence="2 3">
    <name type="scientific">Bodo saltans</name>
    <name type="common">Flagellated protozoan</name>
    <dbReference type="NCBI Taxonomy" id="75058"/>
    <lineage>
        <taxon>Eukaryota</taxon>
        <taxon>Discoba</taxon>
        <taxon>Euglenozoa</taxon>
        <taxon>Kinetoplastea</taxon>
        <taxon>Metakinetoplastina</taxon>
        <taxon>Eubodonida</taxon>
        <taxon>Bodonidae</taxon>
        <taxon>Bodo</taxon>
    </lineage>
</organism>
<dbReference type="Proteomes" id="UP000051952">
    <property type="component" value="Unassembled WGS sequence"/>
</dbReference>
<evidence type="ECO:0000313" key="3">
    <source>
        <dbReference type="Proteomes" id="UP000051952"/>
    </source>
</evidence>
<protein>
    <submittedName>
        <fullName evidence="2">Uncharacterized protein</fullName>
    </submittedName>
</protein>
<name>A0A0S4JJT3_BODSA</name>
<keyword evidence="3" id="KW-1185">Reference proteome</keyword>
<evidence type="ECO:0000313" key="2">
    <source>
        <dbReference type="EMBL" id="CUG90448.1"/>
    </source>
</evidence>
<feature type="non-terminal residue" evidence="2">
    <location>
        <position position="239"/>
    </location>
</feature>
<dbReference type="VEuPathDB" id="TriTrypDB:BSAL_26825"/>
<accession>A0A0S4JJT3</accession>
<feature type="non-terminal residue" evidence="2">
    <location>
        <position position="1"/>
    </location>
</feature>
<dbReference type="EMBL" id="CYKH01001830">
    <property type="protein sequence ID" value="CUG90448.1"/>
    <property type="molecule type" value="Genomic_DNA"/>
</dbReference>
<proteinExistence type="predicted"/>
<feature type="compositionally biased region" description="Basic residues" evidence="1">
    <location>
        <begin position="215"/>
        <end position="229"/>
    </location>
</feature>
<sequence length="239" mass="25554">NHSFGTPQELWGGGGDDGNHAMRYAVGSPSHTFEALRRTRSRQSSLGSHATTLAAALSAKKQQQRGIGWTMLRNLLSSVTTAAPGTTAVHLDPLEMDALSDASSESSSVLSGDGGDNNDDAHHGNDQVHHIIGGLGAVHVASVVDESTADFHDENSNPPRYHSSRASSVAAVPELEHQDSSNAVCRCVGVVLTAVADSCRRAVTNCLDRFTVTRRKHHRGRQHEKRHQHVISSAEGHEL</sequence>
<feature type="region of interest" description="Disordered" evidence="1">
    <location>
        <begin position="215"/>
        <end position="239"/>
    </location>
</feature>
<dbReference type="AlphaFoldDB" id="A0A0S4JJT3"/>
<evidence type="ECO:0000256" key="1">
    <source>
        <dbReference type="SAM" id="MobiDB-lite"/>
    </source>
</evidence>